<keyword evidence="3" id="KW-1185">Reference proteome</keyword>
<dbReference type="RefSeq" id="XP_040656480.1">
    <property type="nucleotide sequence ID" value="XM_040801447.1"/>
</dbReference>
<dbReference type="STRING" id="98403.A0A151GJ66"/>
<dbReference type="InterPro" id="IPR013320">
    <property type="entry name" value="ConA-like_dom_sf"/>
</dbReference>
<gene>
    <name evidence="2" type="ORF">DCS_04135</name>
</gene>
<feature type="chain" id="PRO_5007580684" description="GH16 domain-containing protein" evidence="1">
    <location>
        <begin position="21"/>
        <end position="306"/>
    </location>
</feature>
<dbReference type="AlphaFoldDB" id="A0A151GJ66"/>
<evidence type="ECO:0000256" key="1">
    <source>
        <dbReference type="SAM" id="SignalP"/>
    </source>
</evidence>
<comment type="caution">
    <text evidence="2">The sequence shown here is derived from an EMBL/GenBank/DDBJ whole genome shotgun (WGS) entry which is preliminary data.</text>
</comment>
<reference evidence="2 3" key="1">
    <citation type="journal article" date="2016" name="Sci. Rep.">
        <title>Insights into Adaptations to a Near-Obligate Nematode Endoparasitic Lifestyle from the Finished Genome of Drechmeria coniospora.</title>
        <authorList>
            <person name="Zhang L."/>
            <person name="Zhou Z."/>
            <person name="Guo Q."/>
            <person name="Fokkens L."/>
            <person name="Miskei M."/>
            <person name="Pocsi I."/>
            <person name="Zhang W."/>
            <person name="Chen M."/>
            <person name="Wang L."/>
            <person name="Sun Y."/>
            <person name="Donzelli B.G."/>
            <person name="Gibson D.M."/>
            <person name="Nelson D.R."/>
            <person name="Luo J.G."/>
            <person name="Rep M."/>
            <person name="Liu H."/>
            <person name="Yang S."/>
            <person name="Wang J."/>
            <person name="Krasnoff S.B."/>
            <person name="Xu Y."/>
            <person name="Molnar I."/>
            <person name="Lin M."/>
        </authorList>
    </citation>
    <scope>NUCLEOTIDE SEQUENCE [LARGE SCALE GENOMIC DNA]</scope>
    <source>
        <strain evidence="2 3">ARSEF 6962</strain>
    </source>
</reference>
<protein>
    <recommendedName>
        <fullName evidence="4">GH16 domain-containing protein</fullName>
    </recommendedName>
</protein>
<evidence type="ECO:0000313" key="2">
    <source>
        <dbReference type="EMBL" id="KYK57128.1"/>
    </source>
</evidence>
<keyword evidence="1" id="KW-0732">Signal</keyword>
<proteinExistence type="predicted"/>
<dbReference type="InParanoid" id="A0A151GJ66"/>
<evidence type="ECO:0000313" key="3">
    <source>
        <dbReference type="Proteomes" id="UP000076580"/>
    </source>
</evidence>
<dbReference type="EMBL" id="LAYC01000002">
    <property type="protein sequence ID" value="KYK57128.1"/>
    <property type="molecule type" value="Genomic_DNA"/>
</dbReference>
<dbReference type="Gene3D" id="2.60.120.200">
    <property type="match status" value="1"/>
</dbReference>
<dbReference type="Proteomes" id="UP000076580">
    <property type="component" value="Chromosome 02"/>
</dbReference>
<dbReference type="SUPFAM" id="SSF49899">
    <property type="entry name" value="Concanavalin A-like lectins/glucanases"/>
    <property type="match status" value="1"/>
</dbReference>
<accession>A0A151GJ66</accession>
<dbReference type="GeneID" id="63716778"/>
<name>A0A151GJ66_DRECN</name>
<dbReference type="PANTHER" id="PTHR38121:SF4">
    <property type="entry name" value="GH16 DOMAIN-CONTAINING PROTEIN-RELATED"/>
    <property type="match status" value="1"/>
</dbReference>
<evidence type="ECO:0008006" key="4">
    <source>
        <dbReference type="Google" id="ProtNLM"/>
    </source>
</evidence>
<dbReference type="PANTHER" id="PTHR38121">
    <property type="entry name" value="GH16 DOMAIN-CONTAINING PROTEIN"/>
    <property type="match status" value="1"/>
</dbReference>
<organism evidence="2 3">
    <name type="scientific">Drechmeria coniospora</name>
    <name type="common">Nematophagous fungus</name>
    <name type="synonym">Meria coniospora</name>
    <dbReference type="NCBI Taxonomy" id="98403"/>
    <lineage>
        <taxon>Eukaryota</taxon>
        <taxon>Fungi</taxon>
        <taxon>Dikarya</taxon>
        <taxon>Ascomycota</taxon>
        <taxon>Pezizomycotina</taxon>
        <taxon>Sordariomycetes</taxon>
        <taxon>Hypocreomycetidae</taxon>
        <taxon>Hypocreales</taxon>
        <taxon>Ophiocordycipitaceae</taxon>
        <taxon>Drechmeria</taxon>
    </lineage>
</organism>
<sequence length="306" mass="33114">MAFTYHILLALSLCLATSLALPCTSFTVNGSNPTVFSFYRFYDFRKASASTTLQQGQATIYQPGSGSLPPTQQVSGSSNLSDWMVQYSHREPSLAGRPSLDYLPANVVIDGPTGAKTLSLVTNRVDNDTQQGGQLFFGLADVTSVSFRVSAYISGDPGAVAGIFTYRNDTQESDIEVLTRESGHNVHFTNQPSQDDNGQDVPGASQNITLPAGGTVINWMNYRLDWFKDSQESVWYVNGLKLANTTINVPEAASTLILNMWSNGGYWSGNMAVGDLATLKIRWIEVAFNSPSQPSGQPGRTCAIDP</sequence>
<dbReference type="CDD" id="cd00413">
    <property type="entry name" value="Glyco_hydrolase_16"/>
    <property type="match status" value="1"/>
</dbReference>
<feature type="signal peptide" evidence="1">
    <location>
        <begin position="1"/>
        <end position="20"/>
    </location>
</feature>